<evidence type="ECO:0000256" key="8">
    <source>
        <dbReference type="ARBA" id="ARBA00023004"/>
    </source>
</evidence>
<evidence type="ECO:0000313" key="12">
    <source>
        <dbReference type="EMBL" id="KAI9153084.1"/>
    </source>
</evidence>
<evidence type="ECO:0000256" key="9">
    <source>
        <dbReference type="PIRSR" id="PIRSR600823-3"/>
    </source>
</evidence>
<dbReference type="EC" id="1.11.1.7" evidence="3"/>
<reference evidence="12" key="2">
    <citation type="submission" date="2023-02" db="EMBL/GenBank/DDBJ databases">
        <authorList>
            <person name="Swenson N.G."/>
            <person name="Wegrzyn J.L."/>
            <person name="Mcevoy S.L."/>
        </authorList>
    </citation>
    <scope>NUCLEOTIDE SEQUENCE</scope>
    <source>
        <strain evidence="12">91603</strain>
        <tissue evidence="12">Leaf</tissue>
    </source>
</reference>
<dbReference type="AlphaFoldDB" id="A0AAD5I5L0"/>
<dbReference type="Gene3D" id="1.10.420.10">
    <property type="entry name" value="Peroxidase, domain 2"/>
    <property type="match status" value="1"/>
</dbReference>
<evidence type="ECO:0000256" key="10">
    <source>
        <dbReference type="RuleBase" id="RU004241"/>
    </source>
</evidence>
<dbReference type="GO" id="GO:0020037">
    <property type="term" value="F:heme binding"/>
    <property type="evidence" value="ECO:0007669"/>
    <property type="project" value="InterPro"/>
</dbReference>
<feature type="domain" description="Plant heme peroxidase family profile" evidence="11">
    <location>
        <begin position="19"/>
        <end position="95"/>
    </location>
</feature>
<dbReference type="GO" id="GO:0140825">
    <property type="term" value="F:lactoperoxidase activity"/>
    <property type="evidence" value="ECO:0007669"/>
    <property type="project" value="UniProtKB-EC"/>
</dbReference>
<evidence type="ECO:0000256" key="2">
    <source>
        <dbReference type="ARBA" id="ARBA00001970"/>
    </source>
</evidence>
<dbReference type="InterPro" id="IPR000823">
    <property type="entry name" value="Peroxidase_pln"/>
</dbReference>
<keyword evidence="8" id="KW-0408">Iron</keyword>
<dbReference type="InterPro" id="IPR002016">
    <property type="entry name" value="Haem_peroxidase"/>
</dbReference>
<protein>
    <recommendedName>
        <fullName evidence="3">peroxidase</fullName>
        <ecNumber evidence="3">1.11.1.7</ecNumber>
    </recommendedName>
</protein>
<dbReference type="SUPFAM" id="SSF48113">
    <property type="entry name" value="Heme-dependent peroxidases"/>
    <property type="match status" value="1"/>
</dbReference>
<dbReference type="GO" id="GO:0006979">
    <property type="term" value="P:response to oxidative stress"/>
    <property type="evidence" value="ECO:0007669"/>
    <property type="project" value="InterPro"/>
</dbReference>
<comment type="cofactor">
    <cofactor evidence="2">
        <name>heme b</name>
        <dbReference type="ChEBI" id="CHEBI:60344"/>
    </cofactor>
</comment>
<evidence type="ECO:0000256" key="7">
    <source>
        <dbReference type="ARBA" id="ARBA00023002"/>
    </source>
</evidence>
<keyword evidence="6 9" id="KW-0479">Metal-binding</keyword>
<comment type="cofactor">
    <cofactor evidence="9">
        <name>Ca(2+)</name>
        <dbReference type="ChEBI" id="CHEBI:29108"/>
    </cofactor>
    <text evidence="9">Binds 2 calcium ions per subunit.</text>
</comment>
<dbReference type="PROSITE" id="PS50873">
    <property type="entry name" value="PEROXIDASE_4"/>
    <property type="match status" value="1"/>
</dbReference>
<feature type="binding site" evidence="9">
    <location>
        <position position="24"/>
    </location>
    <ligand>
        <name>Ca(2+)</name>
        <dbReference type="ChEBI" id="CHEBI:29108"/>
        <label>2</label>
    </ligand>
</feature>
<proteinExistence type="inferred from homology"/>
<keyword evidence="9" id="KW-0106">Calcium</keyword>
<name>A0AAD5I5L0_ACENE</name>
<organism evidence="12 13">
    <name type="scientific">Acer negundo</name>
    <name type="common">Box elder</name>
    <dbReference type="NCBI Taxonomy" id="4023"/>
    <lineage>
        <taxon>Eukaryota</taxon>
        <taxon>Viridiplantae</taxon>
        <taxon>Streptophyta</taxon>
        <taxon>Embryophyta</taxon>
        <taxon>Tracheophyta</taxon>
        <taxon>Spermatophyta</taxon>
        <taxon>Magnoliopsida</taxon>
        <taxon>eudicotyledons</taxon>
        <taxon>Gunneridae</taxon>
        <taxon>Pentapetalae</taxon>
        <taxon>rosids</taxon>
        <taxon>malvids</taxon>
        <taxon>Sapindales</taxon>
        <taxon>Sapindaceae</taxon>
        <taxon>Hippocastanoideae</taxon>
        <taxon>Acereae</taxon>
        <taxon>Acer</taxon>
    </lineage>
</organism>
<dbReference type="GO" id="GO:0046872">
    <property type="term" value="F:metal ion binding"/>
    <property type="evidence" value="ECO:0007669"/>
    <property type="project" value="UniProtKB-KW"/>
</dbReference>
<evidence type="ECO:0000259" key="11">
    <source>
        <dbReference type="PROSITE" id="PS50873"/>
    </source>
</evidence>
<accession>A0AAD5I5L0</accession>
<sequence length="96" mass="10683">MSTQWRQQQPGSARPLTASPARFDTAYFNNLVEEEGLLHSDQALFNGWSTDELVKAYSENARAFSADFAKSMVKMGNIKVLTGEGQILLNCKKVIN</sequence>
<dbReference type="PANTHER" id="PTHR31388:SF126">
    <property type="entry name" value="PEROXIDASE"/>
    <property type="match status" value="1"/>
</dbReference>
<dbReference type="EMBL" id="JAJSOW010000108">
    <property type="protein sequence ID" value="KAI9153084.1"/>
    <property type="molecule type" value="Genomic_DNA"/>
</dbReference>
<reference evidence="12" key="1">
    <citation type="journal article" date="2022" name="Plant J.">
        <title>Strategies of tolerance reflected in two North American maple genomes.</title>
        <authorList>
            <person name="McEvoy S.L."/>
            <person name="Sezen U.U."/>
            <person name="Trouern-Trend A."/>
            <person name="McMahon S.M."/>
            <person name="Schaberg P.G."/>
            <person name="Yang J."/>
            <person name="Wegrzyn J.L."/>
            <person name="Swenson N.G."/>
        </authorList>
    </citation>
    <scope>NUCLEOTIDE SEQUENCE</scope>
    <source>
        <strain evidence="12">91603</strain>
    </source>
</reference>
<evidence type="ECO:0000256" key="5">
    <source>
        <dbReference type="ARBA" id="ARBA00022617"/>
    </source>
</evidence>
<keyword evidence="13" id="KW-1185">Reference proteome</keyword>
<dbReference type="PANTHER" id="PTHR31388">
    <property type="entry name" value="PEROXIDASE 72-RELATED"/>
    <property type="match status" value="1"/>
</dbReference>
<keyword evidence="4" id="KW-0575">Peroxidase</keyword>
<dbReference type="PRINTS" id="PR00461">
    <property type="entry name" value="PLPEROXIDASE"/>
</dbReference>
<comment type="catalytic activity">
    <reaction evidence="1">
        <text>2 a phenolic donor + H2O2 = 2 a phenolic radical donor + 2 H2O</text>
        <dbReference type="Rhea" id="RHEA:56136"/>
        <dbReference type="ChEBI" id="CHEBI:15377"/>
        <dbReference type="ChEBI" id="CHEBI:16240"/>
        <dbReference type="ChEBI" id="CHEBI:139520"/>
        <dbReference type="ChEBI" id="CHEBI:139521"/>
        <dbReference type="EC" id="1.11.1.7"/>
    </reaction>
</comment>
<evidence type="ECO:0000256" key="3">
    <source>
        <dbReference type="ARBA" id="ARBA00012313"/>
    </source>
</evidence>
<evidence type="ECO:0000256" key="1">
    <source>
        <dbReference type="ARBA" id="ARBA00000189"/>
    </source>
</evidence>
<comment type="caution">
    <text evidence="12">The sequence shown here is derived from an EMBL/GenBank/DDBJ whole genome shotgun (WGS) entry which is preliminary data.</text>
</comment>
<dbReference type="InterPro" id="IPR010255">
    <property type="entry name" value="Haem_peroxidase_sf"/>
</dbReference>
<dbReference type="Gene3D" id="1.10.520.10">
    <property type="match status" value="1"/>
</dbReference>
<dbReference type="Pfam" id="PF00141">
    <property type="entry name" value="peroxidase"/>
    <property type="match status" value="1"/>
</dbReference>
<keyword evidence="5" id="KW-0349">Heme</keyword>
<comment type="similarity">
    <text evidence="10">Belongs to the peroxidase family.</text>
</comment>
<evidence type="ECO:0000256" key="4">
    <source>
        <dbReference type="ARBA" id="ARBA00022559"/>
    </source>
</evidence>
<keyword evidence="7" id="KW-0560">Oxidoreductase</keyword>
<dbReference type="Proteomes" id="UP001064489">
    <property type="component" value="Chromosome 11"/>
</dbReference>
<evidence type="ECO:0000313" key="13">
    <source>
        <dbReference type="Proteomes" id="UP001064489"/>
    </source>
</evidence>
<gene>
    <name evidence="12" type="ORF">LWI28_005669</name>
</gene>
<evidence type="ECO:0000256" key="6">
    <source>
        <dbReference type="ARBA" id="ARBA00022723"/>
    </source>
</evidence>